<protein>
    <recommendedName>
        <fullName evidence="2">DUF6438 domain-containing protein</fullName>
    </recommendedName>
</protein>
<dbReference type="InterPro" id="IPR045497">
    <property type="entry name" value="DUF6438"/>
</dbReference>
<evidence type="ECO:0000313" key="4">
    <source>
        <dbReference type="Proteomes" id="UP000031246"/>
    </source>
</evidence>
<comment type="caution">
    <text evidence="3">The sequence shown here is derived from an EMBL/GenBank/DDBJ whole genome shotgun (WGS) entry which is preliminary data.</text>
</comment>
<evidence type="ECO:0000259" key="2">
    <source>
        <dbReference type="Pfam" id="PF20033"/>
    </source>
</evidence>
<evidence type="ECO:0000256" key="1">
    <source>
        <dbReference type="SAM" id="SignalP"/>
    </source>
</evidence>
<name>A0A0C1DJW1_9SPHI</name>
<feature type="chain" id="PRO_5002130141" description="DUF6438 domain-containing protein" evidence="1">
    <location>
        <begin position="20"/>
        <end position="312"/>
    </location>
</feature>
<accession>A0A0C1DJW1</accession>
<dbReference type="AlphaFoldDB" id="A0A0C1DJW1"/>
<evidence type="ECO:0000313" key="3">
    <source>
        <dbReference type="EMBL" id="KIA94295.1"/>
    </source>
</evidence>
<dbReference type="RefSeq" id="WP_039475270.1">
    <property type="nucleotide sequence ID" value="NZ_JSYN01000010.1"/>
</dbReference>
<proteinExistence type="predicted"/>
<keyword evidence="4" id="KW-1185">Reference proteome</keyword>
<organism evidence="3 4">
    <name type="scientific">Pedobacter kyungheensis</name>
    <dbReference type="NCBI Taxonomy" id="1069985"/>
    <lineage>
        <taxon>Bacteria</taxon>
        <taxon>Pseudomonadati</taxon>
        <taxon>Bacteroidota</taxon>
        <taxon>Sphingobacteriia</taxon>
        <taxon>Sphingobacteriales</taxon>
        <taxon>Sphingobacteriaceae</taxon>
        <taxon>Pedobacter</taxon>
    </lineage>
</organism>
<dbReference type="Pfam" id="PF20033">
    <property type="entry name" value="DUF6438"/>
    <property type="match status" value="1"/>
</dbReference>
<dbReference type="OrthoDB" id="7172369at2"/>
<gene>
    <name evidence="3" type="ORF">OC25_10250</name>
</gene>
<dbReference type="Proteomes" id="UP000031246">
    <property type="component" value="Unassembled WGS sequence"/>
</dbReference>
<reference evidence="3 4" key="1">
    <citation type="submission" date="2014-10" db="EMBL/GenBank/DDBJ databases">
        <title>Pedobacter Kyungheensis.</title>
        <authorList>
            <person name="Anderson B.M."/>
            <person name="Newman J.D."/>
        </authorList>
    </citation>
    <scope>NUCLEOTIDE SEQUENCE [LARGE SCALE GENOMIC DNA]</scope>
    <source>
        <strain evidence="3 4">KACC 16221</strain>
    </source>
</reference>
<sequence>MNNYARIPLIILLFFSTHAFSNKIDSLKTDQDVERFLKQINKDFAKDTNFSIQTTEQLAKNLDCEGIFQKWRMKNWEKVDITNDGLTDLVFIGSWSGYFSAAVVDNGSNNFKFYSFSKNTFENCEFVKPIRIASRNHLKIFRKTNEPDKANNQPFQYKSLLVFDTLTFKFNDFIEFNAHEAKKDEIEAIEINTSYCFGTCPSFNLKLVKSGMAYYEGIGYTKQTGKSTKKLSPDTFNELAALANYINIKSLKNDYAVNWTDDQTATLKITFKDKSTKVIKDYGMQGTFGLSAIYSKMMTLGTNWPTLLNYNP</sequence>
<feature type="domain" description="DUF6438" evidence="2">
    <location>
        <begin position="188"/>
        <end position="300"/>
    </location>
</feature>
<keyword evidence="1" id="KW-0732">Signal</keyword>
<dbReference type="EMBL" id="JSYN01000010">
    <property type="protein sequence ID" value="KIA94295.1"/>
    <property type="molecule type" value="Genomic_DNA"/>
</dbReference>
<feature type="signal peptide" evidence="1">
    <location>
        <begin position="1"/>
        <end position="19"/>
    </location>
</feature>